<dbReference type="Proteomes" id="UP000009097">
    <property type="component" value="Unassembled WGS sequence"/>
</dbReference>
<dbReference type="EMBL" id="DS231734">
    <property type="protein sequence ID" value="KNB19619.1"/>
    <property type="molecule type" value="Genomic_DNA"/>
</dbReference>
<evidence type="ECO:0000313" key="2">
    <source>
        <dbReference type="Proteomes" id="UP000009097"/>
    </source>
</evidence>
<dbReference type="VEuPathDB" id="FungiDB:FOXG_22612"/>
<dbReference type="OrthoDB" id="4972001at2759"/>
<sequence length="96" mass="10611">MCIIYSTPKTCGNCEAEDIALTNTETCDAVKEGKACLGRNEIVINNAWLCPACKVNTARGPSYMEPYDYQPKIRQQASKKETGSFADKVKKMIGKK</sequence>
<organism evidence="1 2">
    <name type="scientific">Fusarium oxysporum f. sp. lycopersici (strain 4287 / CBS 123668 / FGSC 9935 / NRRL 34936)</name>
    <name type="common">Fusarium vascular wilt of tomato</name>
    <dbReference type="NCBI Taxonomy" id="426428"/>
    <lineage>
        <taxon>Eukaryota</taxon>
        <taxon>Fungi</taxon>
        <taxon>Dikarya</taxon>
        <taxon>Ascomycota</taxon>
        <taxon>Pezizomycotina</taxon>
        <taxon>Sordariomycetes</taxon>
        <taxon>Hypocreomycetidae</taxon>
        <taxon>Hypocreales</taxon>
        <taxon>Nectriaceae</taxon>
        <taxon>Fusarium</taxon>
        <taxon>Fusarium oxysporum species complex</taxon>
    </lineage>
</organism>
<accession>A0A0J9W8Q0</accession>
<dbReference type="AlphaFoldDB" id="A0A0J9W8Q0"/>
<dbReference type="GeneID" id="28963318"/>
<dbReference type="RefSeq" id="XP_018257664.1">
    <property type="nucleotide sequence ID" value="XM_018403021.1"/>
</dbReference>
<evidence type="ECO:0000313" key="1">
    <source>
        <dbReference type="EMBL" id="KNB19619.1"/>
    </source>
</evidence>
<protein>
    <submittedName>
        <fullName evidence="1">Uncharacterized protein</fullName>
    </submittedName>
</protein>
<reference evidence="1" key="2">
    <citation type="journal article" date="2010" name="Nature">
        <title>Comparative genomics reveals mobile pathogenicity chromosomes in Fusarium.</title>
        <authorList>
            <person name="Ma L.J."/>
            <person name="van der Does H.C."/>
            <person name="Borkovich K.A."/>
            <person name="Coleman J.J."/>
            <person name="Daboussi M.J."/>
            <person name="Di Pietro A."/>
            <person name="Dufresne M."/>
            <person name="Freitag M."/>
            <person name="Grabherr M."/>
            <person name="Henrissat B."/>
            <person name="Houterman P.M."/>
            <person name="Kang S."/>
            <person name="Shim W.B."/>
            <person name="Woloshuk C."/>
            <person name="Xie X."/>
            <person name="Xu J.R."/>
            <person name="Antoniw J."/>
            <person name="Baker S.E."/>
            <person name="Bluhm B.H."/>
            <person name="Breakspear A."/>
            <person name="Brown D.W."/>
            <person name="Butchko R.A."/>
            <person name="Chapman S."/>
            <person name="Coulson R."/>
            <person name="Coutinho P.M."/>
            <person name="Danchin E.G."/>
            <person name="Diener A."/>
            <person name="Gale L.R."/>
            <person name="Gardiner D.M."/>
            <person name="Goff S."/>
            <person name="Hammond-Kosack K.E."/>
            <person name="Hilburn K."/>
            <person name="Hua-Van A."/>
            <person name="Jonkers W."/>
            <person name="Kazan K."/>
            <person name="Kodira C.D."/>
            <person name="Koehrsen M."/>
            <person name="Kumar L."/>
            <person name="Lee Y.H."/>
            <person name="Li L."/>
            <person name="Manners J.M."/>
            <person name="Miranda-Saavedra D."/>
            <person name="Mukherjee M."/>
            <person name="Park G."/>
            <person name="Park J."/>
            <person name="Park S.Y."/>
            <person name="Proctor R.H."/>
            <person name="Regev A."/>
            <person name="Ruiz-Roldan M.C."/>
            <person name="Sain D."/>
            <person name="Sakthikumar S."/>
            <person name="Sykes S."/>
            <person name="Schwartz D.C."/>
            <person name="Turgeon B.G."/>
            <person name="Wapinski I."/>
            <person name="Yoder O."/>
            <person name="Young S."/>
            <person name="Zeng Q."/>
            <person name="Zhou S."/>
            <person name="Galagan J."/>
            <person name="Cuomo C.A."/>
            <person name="Kistler H.C."/>
            <person name="Rep M."/>
        </authorList>
    </citation>
    <scope>NUCLEOTIDE SEQUENCE [LARGE SCALE GENOMIC DNA]</scope>
    <source>
        <strain evidence="1">4287</strain>
    </source>
</reference>
<dbReference type="KEGG" id="fox:FOXG_22612"/>
<reference evidence="1" key="1">
    <citation type="submission" date="2007-04" db="EMBL/GenBank/DDBJ databases">
        <authorList>
            <consortium name="The Broad Institute Genome Sequencing Platform"/>
            <person name="Birren B."/>
            <person name="Lander E."/>
            <person name="Galagan J."/>
            <person name="Nusbaum C."/>
            <person name="Devon K."/>
            <person name="Ma L.-J."/>
            <person name="Jaffe D."/>
            <person name="Butler J."/>
            <person name="Alvarez P."/>
            <person name="Gnerre S."/>
            <person name="Grabherr M."/>
            <person name="Kleber M."/>
            <person name="Mauceli E."/>
            <person name="Brockman W."/>
            <person name="MacCallum I.A."/>
            <person name="Young S."/>
            <person name="LaButti K."/>
            <person name="DeCaprio D."/>
            <person name="Crawford M."/>
            <person name="Koehrsen M."/>
            <person name="Engels R."/>
            <person name="Montgomery P."/>
            <person name="Pearson M."/>
            <person name="Howarth C."/>
            <person name="Larson L."/>
            <person name="White J."/>
            <person name="O'Leary S."/>
            <person name="Kodira C."/>
            <person name="Zeng Q."/>
            <person name="Yandava C."/>
            <person name="Alvarado L."/>
            <person name="Kistler C."/>
            <person name="Shim W.-B."/>
            <person name="Kang S."/>
            <person name="Woloshuk C."/>
        </authorList>
    </citation>
    <scope>NUCLEOTIDE SEQUENCE</scope>
    <source>
        <strain evidence="1">4287</strain>
    </source>
</reference>
<proteinExistence type="predicted"/>
<name>A0A0J9W8Q0_FUSO4</name>
<gene>
    <name evidence="1" type="ORF">FOXG_22612</name>
</gene>